<protein>
    <recommendedName>
        <fullName evidence="3">Nbr1 FW domain-containing protein</fullName>
    </recommendedName>
</protein>
<dbReference type="InterPro" id="IPR032350">
    <property type="entry name" value="Nbr1_FW"/>
</dbReference>
<sequence length="291" mass="31302">MTGPQNQARRGRKHIVPDAGDGPAARFARDLLELKELAGNPSYDRMRAELGAAASKSTLSAATRGRVLPSWETTWEFVRSLAGPGDDVRREWRFRWETANAELAEASKQSNVLVREEEKAVAEPPAPKNKARRAVLAIAAVVVLVAAAVLAPRLFRHLPSWGSHDPYPLPGDASGFGGDGLSGDMTYPDGSQVPLGQTFTKVWRIKNTGTVPWHGRFLDIAGGTTMQCVSPSRVPVPDAEPGQMVAVSVPVTPMAVGVCHVLWKMVDATGALVFPDHNGVFYDVKVIAATH</sequence>
<dbReference type="RefSeq" id="WP_312890109.1">
    <property type="nucleotide sequence ID" value="NZ_BAAAWY010000006.1"/>
</dbReference>
<dbReference type="EMBL" id="JACHIR010000001">
    <property type="protein sequence ID" value="MBB5891692.1"/>
    <property type="molecule type" value="Genomic_DNA"/>
</dbReference>
<gene>
    <name evidence="4" type="ORF">BJ998_002888</name>
</gene>
<evidence type="ECO:0000259" key="3">
    <source>
        <dbReference type="Pfam" id="PF16158"/>
    </source>
</evidence>
<dbReference type="Proteomes" id="UP000585638">
    <property type="component" value="Unassembled WGS sequence"/>
</dbReference>
<keyword evidence="5" id="KW-1185">Reference proteome</keyword>
<dbReference type="GO" id="GO:0005975">
    <property type="term" value="P:carbohydrate metabolic process"/>
    <property type="evidence" value="ECO:0007669"/>
    <property type="project" value="UniProtKB-ARBA"/>
</dbReference>
<dbReference type="Pfam" id="PF16158">
    <property type="entry name" value="N_BRCA1_IG"/>
    <property type="match status" value="1"/>
</dbReference>
<evidence type="ECO:0000256" key="2">
    <source>
        <dbReference type="SAM" id="Phobius"/>
    </source>
</evidence>
<evidence type="ECO:0000313" key="4">
    <source>
        <dbReference type="EMBL" id="MBB5891692.1"/>
    </source>
</evidence>
<proteinExistence type="predicted"/>
<accession>A0A7W9KFI2</accession>
<dbReference type="AlphaFoldDB" id="A0A7W9KFI2"/>
<keyword evidence="2" id="KW-1133">Transmembrane helix</keyword>
<comment type="caution">
    <text evidence="4">The sequence shown here is derived from an EMBL/GenBank/DDBJ whole genome shotgun (WGS) entry which is preliminary data.</text>
</comment>
<reference evidence="4 5" key="1">
    <citation type="submission" date="2020-08" db="EMBL/GenBank/DDBJ databases">
        <title>Sequencing the genomes of 1000 actinobacteria strains.</title>
        <authorList>
            <person name="Klenk H.-P."/>
        </authorList>
    </citation>
    <scope>NUCLEOTIDE SEQUENCE [LARGE SCALE GENOMIC DNA]</scope>
    <source>
        <strain evidence="4 5">DSM 43851</strain>
    </source>
</reference>
<organism evidence="4 5">
    <name type="scientific">Kutzneria kofuensis</name>
    <dbReference type="NCBI Taxonomy" id="103725"/>
    <lineage>
        <taxon>Bacteria</taxon>
        <taxon>Bacillati</taxon>
        <taxon>Actinomycetota</taxon>
        <taxon>Actinomycetes</taxon>
        <taxon>Pseudonocardiales</taxon>
        <taxon>Pseudonocardiaceae</taxon>
        <taxon>Kutzneria</taxon>
    </lineage>
</organism>
<evidence type="ECO:0000313" key="5">
    <source>
        <dbReference type="Proteomes" id="UP000585638"/>
    </source>
</evidence>
<dbReference type="PANTHER" id="PTHR20930">
    <property type="entry name" value="OVARIAN CARCINOMA ANTIGEN CA125-RELATED"/>
    <property type="match status" value="1"/>
</dbReference>
<dbReference type="Gene3D" id="2.60.40.10">
    <property type="entry name" value="Immunoglobulins"/>
    <property type="match status" value="1"/>
</dbReference>
<dbReference type="CDD" id="cd14947">
    <property type="entry name" value="NBR1_like"/>
    <property type="match status" value="1"/>
</dbReference>
<feature type="domain" description="Nbr1 FW" evidence="3">
    <location>
        <begin position="186"/>
        <end position="276"/>
    </location>
</feature>
<name>A0A7W9KFI2_9PSEU</name>
<feature type="transmembrane region" description="Helical" evidence="2">
    <location>
        <begin position="134"/>
        <end position="155"/>
    </location>
</feature>
<keyword evidence="2" id="KW-0472">Membrane</keyword>
<keyword evidence="2" id="KW-0812">Transmembrane</keyword>
<evidence type="ECO:0000256" key="1">
    <source>
        <dbReference type="SAM" id="MobiDB-lite"/>
    </source>
</evidence>
<dbReference type="PANTHER" id="PTHR20930:SF0">
    <property type="entry name" value="PROTEIN ILRUN"/>
    <property type="match status" value="1"/>
</dbReference>
<feature type="region of interest" description="Disordered" evidence="1">
    <location>
        <begin position="1"/>
        <end position="22"/>
    </location>
</feature>
<dbReference type="InterPro" id="IPR013783">
    <property type="entry name" value="Ig-like_fold"/>
</dbReference>